<dbReference type="InterPro" id="IPR007312">
    <property type="entry name" value="Phosphoesterase"/>
</dbReference>
<dbReference type="InterPro" id="IPR017850">
    <property type="entry name" value="Alkaline_phosphatase_core_sf"/>
</dbReference>
<protein>
    <submittedName>
        <fullName evidence="1">Phosphoesterase family protein</fullName>
    </submittedName>
</protein>
<dbReference type="PANTHER" id="PTHR31956:SF1">
    <property type="entry name" value="NON-SPECIFIC PHOSPHOLIPASE C1"/>
    <property type="match status" value="1"/>
</dbReference>
<evidence type="ECO:0000313" key="2">
    <source>
        <dbReference type="Proteomes" id="UP000218263"/>
    </source>
</evidence>
<sequence length="299" mass="33041">MNFIKTNTAILAAIFSLFAPQPQNDIPQYDHVVVVIEENHAYHELIGSANAPYINQLAKGGVLFTNSHGIGHPSQPNYLALFSGSTQGVTGDECLEGKTPFKTPNLGEALIDKHLTFKGYAQTMPKAGYLGCTFLSSSVTIGHLYARKHTPWVNWLGTGVNCIPLSCSVPVTDFPKDFTRLPTVAFVVPDMDYDMHNIGLSGDANAIRRGDTWLKEHLDEYAQWAKKHNSLLIVTFDEDDYVSKNENRIPTLFYGAKLIQGEYKGQVNHYNILHTLESMYGLTITDNVVAPPVGGIWGK</sequence>
<keyword evidence="2" id="KW-1185">Reference proteome</keyword>
<accession>A0A0X8X1D4</accession>
<gene>
    <name evidence="1" type="ORF">MgSA37_01524</name>
</gene>
<dbReference type="KEGG" id="mgot:MgSA37_01524"/>
<dbReference type="AlphaFoldDB" id="A0A0X8X1D4"/>
<dbReference type="OrthoDB" id="9770871at2"/>
<dbReference type="Pfam" id="PF04185">
    <property type="entry name" value="Phosphoesterase"/>
    <property type="match status" value="1"/>
</dbReference>
<organism evidence="1 2">
    <name type="scientific">Mucilaginibacter gotjawali</name>
    <dbReference type="NCBI Taxonomy" id="1550579"/>
    <lineage>
        <taxon>Bacteria</taxon>
        <taxon>Pseudomonadati</taxon>
        <taxon>Bacteroidota</taxon>
        <taxon>Sphingobacteriia</taxon>
        <taxon>Sphingobacteriales</taxon>
        <taxon>Sphingobacteriaceae</taxon>
        <taxon>Mucilaginibacter</taxon>
    </lineage>
</organism>
<dbReference type="PANTHER" id="PTHR31956">
    <property type="entry name" value="NON-SPECIFIC PHOSPHOLIPASE C4-RELATED"/>
    <property type="match status" value="1"/>
</dbReference>
<dbReference type="EMBL" id="AP017313">
    <property type="protein sequence ID" value="BAU53357.1"/>
    <property type="molecule type" value="Genomic_DNA"/>
</dbReference>
<dbReference type="Proteomes" id="UP000218263">
    <property type="component" value="Chromosome"/>
</dbReference>
<name>A0A0X8X1D4_9SPHI</name>
<evidence type="ECO:0000313" key="1">
    <source>
        <dbReference type="EMBL" id="BAU53357.1"/>
    </source>
</evidence>
<dbReference type="SUPFAM" id="SSF53649">
    <property type="entry name" value="Alkaline phosphatase-like"/>
    <property type="match status" value="1"/>
</dbReference>
<reference evidence="1 2" key="1">
    <citation type="submission" date="2015-12" db="EMBL/GenBank/DDBJ databases">
        <title>Genome sequence of Mucilaginibacter gotjawali.</title>
        <authorList>
            <person name="Lee J.S."/>
            <person name="Lee K.C."/>
            <person name="Kim K.K."/>
            <person name="Lee B.W."/>
        </authorList>
    </citation>
    <scope>NUCLEOTIDE SEQUENCE [LARGE SCALE GENOMIC DNA]</scope>
    <source>
        <strain evidence="1 2">SA3-7</strain>
    </source>
</reference>
<dbReference type="Gene3D" id="3.40.720.10">
    <property type="entry name" value="Alkaline Phosphatase, subunit A"/>
    <property type="match status" value="1"/>
</dbReference>
<dbReference type="GO" id="GO:0003993">
    <property type="term" value="F:acid phosphatase activity"/>
    <property type="evidence" value="ECO:0007669"/>
    <property type="project" value="UniProtKB-EC"/>
</dbReference>
<proteinExistence type="predicted"/>
<dbReference type="RefSeq" id="WP_096350875.1">
    <property type="nucleotide sequence ID" value="NZ_AP017313.1"/>
</dbReference>